<evidence type="ECO:0000313" key="1">
    <source>
        <dbReference type="EMBL" id="KAB1201491.1"/>
    </source>
</evidence>
<dbReference type="AlphaFoldDB" id="A0A6A1UMJ5"/>
<comment type="caution">
    <text evidence="1">The sequence shown here is derived from an EMBL/GenBank/DDBJ whole genome shotgun (WGS) entry which is preliminary data.</text>
</comment>
<dbReference type="Proteomes" id="UP000516437">
    <property type="component" value="Unassembled WGS sequence"/>
</dbReference>
<proteinExistence type="predicted"/>
<protein>
    <submittedName>
        <fullName evidence="1">Uncharacterized protein</fullName>
    </submittedName>
</protein>
<reference evidence="1 2" key="1">
    <citation type="journal article" date="2019" name="Plant Biotechnol. J.">
        <title>The red bayberry genome and genetic basis of sex determination.</title>
        <authorList>
            <person name="Jia H.M."/>
            <person name="Jia H.J."/>
            <person name="Cai Q.L."/>
            <person name="Wang Y."/>
            <person name="Zhao H.B."/>
            <person name="Yang W.F."/>
            <person name="Wang G.Y."/>
            <person name="Li Y.H."/>
            <person name="Zhan D.L."/>
            <person name="Shen Y.T."/>
            <person name="Niu Q.F."/>
            <person name="Chang L."/>
            <person name="Qiu J."/>
            <person name="Zhao L."/>
            <person name="Xie H.B."/>
            <person name="Fu W.Y."/>
            <person name="Jin J."/>
            <person name="Li X.W."/>
            <person name="Jiao Y."/>
            <person name="Zhou C.C."/>
            <person name="Tu T."/>
            <person name="Chai C.Y."/>
            <person name="Gao J.L."/>
            <person name="Fan L.J."/>
            <person name="van de Weg E."/>
            <person name="Wang J.Y."/>
            <person name="Gao Z.S."/>
        </authorList>
    </citation>
    <scope>NUCLEOTIDE SEQUENCE [LARGE SCALE GENOMIC DNA]</scope>
    <source>
        <tissue evidence="1">Leaves</tissue>
    </source>
</reference>
<name>A0A6A1UMJ5_9ROSI</name>
<dbReference type="EMBL" id="RXIC02000065">
    <property type="protein sequence ID" value="KAB1201491.1"/>
    <property type="molecule type" value="Genomic_DNA"/>
</dbReference>
<gene>
    <name evidence="1" type="ORF">CJ030_MR0G003389</name>
</gene>
<sequence length="166" mass="18792">MPTMFKSIENLVLSWKIETVEMRKNCILCGRWFSTSLISLEIGDLNITELLFRWGFGFHSIISLKRFVISVGCPHLMLPASLTSLTIAGFPNLKYLSSEASESSPLLKNPSIQNEPVYKNLMSFPEPPSLLPLHIGGRPLLNVARMIKEESGAEKRLQERSWKIVF</sequence>
<accession>A0A6A1UMJ5</accession>
<evidence type="ECO:0000313" key="2">
    <source>
        <dbReference type="Proteomes" id="UP000516437"/>
    </source>
</evidence>
<keyword evidence="2" id="KW-1185">Reference proteome</keyword>
<organism evidence="1 2">
    <name type="scientific">Morella rubra</name>
    <name type="common">Chinese bayberry</name>
    <dbReference type="NCBI Taxonomy" id="262757"/>
    <lineage>
        <taxon>Eukaryota</taxon>
        <taxon>Viridiplantae</taxon>
        <taxon>Streptophyta</taxon>
        <taxon>Embryophyta</taxon>
        <taxon>Tracheophyta</taxon>
        <taxon>Spermatophyta</taxon>
        <taxon>Magnoliopsida</taxon>
        <taxon>eudicotyledons</taxon>
        <taxon>Gunneridae</taxon>
        <taxon>Pentapetalae</taxon>
        <taxon>rosids</taxon>
        <taxon>fabids</taxon>
        <taxon>Fagales</taxon>
        <taxon>Myricaceae</taxon>
        <taxon>Morella</taxon>
    </lineage>
</organism>